<dbReference type="InterPro" id="IPR009009">
    <property type="entry name" value="RlpA-like_DPBB"/>
</dbReference>
<dbReference type="CDD" id="cd22268">
    <property type="entry name" value="DPBB_RlpA-like"/>
    <property type="match status" value="1"/>
</dbReference>
<evidence type="ECO:0000256" key="3">
    <source>
        <dbReference type="ARBA" id="ARBA00023316"/>
    </source>
</evidence>
<dbReference type="OrthoDB" id="9798935at2"/>
<keyword evidence="3 4" id="KW-0961">Cell wall biogenesis/degradation</keyword>
<reference evidence="8" key="1">
    <citation type="submission" date="2016-10" db="EMBL/GenBank/DDBJ databases">
        <authorList>
            <person name="Varghese N."/>
            <person name="Submissions S."/>
        </authorList>
    </citation>
    <scope>NUCLEOTIDE SEQUENCE [LARGE SCALE GENOMIC DNA]</scope>
    <source>
        <strain evidence="8">DSM 13577</strain>
    </source>
</reference>
<protein>
    <recommendedName>
        <fullName evidence="4">Probable endolytic peptidoglycan transglycosylase RlpA</fullName>
        <ecNumber evidence="4">4.2.2.-</ecNumber>
    </recommendedName>
</protein>
<dbReference type="EMBL" id="FOIF01000032">
    <property type="protein sequence ID" value="SET02197.1"/>
    <property type="molecule type" value="Genomic_DNA"/>
</dbReference>
<comment type="similarity">
    <text evidence="4 5">Belongs to the RlpA family.</text>
</comment>
<dbReference type="NCBIfam" id="TIGR00413">
    <property type="entry name" value="rlpA"/>
    <property type="match status" value="1"/>
</dbReference>
<dbReference type="InterPro" id="IPR036908">
    <property type="entry name" value="RlpA-like_sf"/>
</dbReference>
<dbReference type="PROSITE" id="PS51109">
    <property type="entry name" value="G5"/>
    <property type="match status" value="1"/>
</dbReference>
<keyword evidence="1 4" id="KW-0732">Signal</keyword>
<dbReference type="Pfam" id="PF03990">
    <property type="entry name" value="DUF348"/>
    <property type="match status" value="2"/>
</dbReference>
<organism evidence="7 8">
    <name type="scientific">Anaerobranca gottschalkii DSM 13577</name>
    <dbReference type="NCBI Taxonomy" id="1120990"/>
    <lineage>
        <taxon>Bacteria</taxon>
        <taxon>Bacillati</taxon>
        <taxon>Bacillota</taxon>
        <taxon>Clostridia</taxon>
        <taxon>Eubacteriales</taxon>
        <taxon>Proteinivoracaceae</taxon>
        <taxon>Anaerobranca</taxon>
    </lineage>
</organism>
<dbReference type="SMART" id="SM01208">
    <property type="entry name" value="G5"/>
    <property type="match status" value="1"/>
</dbReference>
<evidence type="ECO:0000259" key="6">
    <source>
        <dbReference type="PROSITE" id="PS51109"/>
    </source>
</evidence>
<comment type="function">
    <text evidence="4">Lytic transglycosylase with a strong preference for naked glycan strands that lack stem peptides.</text>
</comment>
<dbReference type="Gene3D" id="2.20.230.10">
    <property type="entry name" value="Resuscitation-promoting factor rpfb"/>
    <property type="match status" value="1"/>
</dbReference>
<dbReference type="STRING" id="1120990.SAMN03080614_103228"/>
<feature type="signal peptide" evidence="4">
    <location>
        <begin position="1"/>
        <end position="17"/>
    </location>
</feature>
<dbReference type="Proteomes" id="UP000243819">
    <property type="component" value="Unassembled WGS sequence"/>
</dbReference>
<dbReference type="InterPro" id="IPR007137">
    <property type="entry name" value="DUF348"/>
</dbReference>
<proteinExistence type="inferred from homology"/>
<keyword evidence="2 4" id="KW-0456">Lyase</keyword>
<sequence length="325" mass="36388" precursor="true">MSKMKTLLITGTLVVTAAVTAASGFNPKSKVTIFTDDGFIEVKTDKTSVEEILKEANITLTNIHQVYPAKDEDIVTNFIAIKEGAKVLLKVDGEEYKILSWADTIEDLLKEQKIELGETDIVNLPLHQRLITGQEIQIIRVESEIITEKVAIPAYNYYYYDTRLPLGSHRVYKQSRDGLKEITYKVTYNDGEEVSRIKLDEKVLSEPQPGIIHQNTRELASRSSREYAVVGVASWYGDKFHGNKTASGEIYDKNKLTAAHRTLPFGTLVEVTFLRTGKSVVVRINDRGPFVDGRVIDLSEAAAREIGLRPYGIGDVRVRVIGISR</sequence>
<dbReference type="GO" id="GO:0000270">
    <property type="term" value="P:peptidoglycan metabolic process"/>
    <property type="evidence" value="ECO:0007669"/>
    <property type="project" value="UniProtKB-UniRule"/>
</dbReference>
<dbReference type="InterPro" id="IPR012997">
    <property type="entry name" value="RplA"/>
</dbReference>
<dbReference type="Pfam" id="PF07501">
    <property type="entry name" value="G5"/>
    <property type="match status" value="1"/>
</dbReference>
<dbReference type="InterPro" id="IPR034718">
    <property type="entry name" value="RlpA"/>
</dbReference>
<dbReference type="HAMAP" id="MF_02071">
    <property type="entry name" value="RlpA"/>
    <property type="match status" value="1"/>
</dbReference>
<dbReference type="GO" id="GO:0071555">
    <property type="term" value="P:cell wall organization"/>
    <property type="evidence" value="ECO:0007669"/>
    <property type="project" value="UniProtKB-KW"/>
</dbReference>
<evidence type="ECO:0000313" key="7">
    <source>
        <dbReference type="EMBL" id="SET02197.1"/>
    </source>
</evidence>
<dbReference type="Pfam" id="PF03330">
    <property type="entry name" value="DPBB_1"/>
    <property type="match status" value="1"/>
</dbReference>
<dbReference type="AlphaFoldDB" id="A0A1I0B666"/>
<evidence type="ECO:0000256" key="1">
    <source>
        <dbReference type="ARBA" id="ARBA00022729"/>
    </source>
</evidence>
<dbReference type="PANTHER" id="PTHR34183:SF1">
    <property type="entry name" value="ENDOLYTIC PEPTIDOGLYCAN TRANSGLYCOSYLASE RLPA"/>
    <property type="match status" value="1"/>
</dbReference>
<dbReference type="GO" id="GO:0008932">
    <property type="term" value="F:lytic endotransglycosylase activity"/>
    <property type="evidence" value="ECO:0007669"/>
    <property type="project" value="UniProtKB-UniRule"/>
</dbReference>
<keyword evidence="8" id="KW-1185">Reference proteome</keyword>
<evidence type="ECO:0000313" key="8">
    <source>
        <dbReference type="Proteomes" id="UP000243819"/>
    </source>
</evidence>
<dbReference type="SUPFAM" id="SSF50685">
    <property type="entry name" value="Barwin-like endoglucanases"/>
    <property type="match status" value="1"/>
</dbReference>
<dbReference type="InterPro" id="IPR011098">
    <property type="entry name" value="G5_dom"/>
</dbReference>
<dbReference type="Gene3D" id="2.40.40.10">
    <property type="entry name" value="RlpA-like domain"/>
    <property type="match status" value="1"/>
</dbReference>
<dbReference type="EC" id="4.2.2.-" evidence="4"/>
<feature type="domain" description="G5" evidence="6">
    <location>
        <begin position="138"/>
        <end position="218"/>
    </location>
</feature>
<feature type="chain" id="PRO_5017490219" description="Probable endolytic peptidoglycan transglycosylase RlpA" evidence="4">
    <location>
        <begin position="18"/>
        <end position="325"/>
    </location>
</feature>
<dbReference type="RefSeq" id="WP_091351007.1">
    <property type="nucleotide sequence ID" value="NZ_FOIF01000032.1"/>
</dbReference>
<gene>
    <name evidence="4" type="primary">rlpA</name>
    <name evidence="7" type="ORF">SAMN03080614_103228</name>
</gene>
<accession>A0A1I0B666</accession>
<evidence type="ECO:0000256" key="4">
    <source>
        <dbReference type="HAMAP-Rule" id="MF_02071"/>
    </source>
</evidence>
<evidence type="ECO:0000256" key="5">
    <source>
        <dbReference type="RuleBase" id="RU003495"/>
    </source>
</evidence>
<evidence type="ECO:0000256" key="2">
    <source>
        <dbReference type="ARBA" id="ARBA00023239"/>
    </source>
</evidence>
<dbReference type="PANTHER" id="PTHR34183">
    <property type="entry name" value="ENDOLYTIC PEPTIDOGLYCAN TRANSGLYCOSYLASE RLPA"/>
    <property type="match status" value="1"/>
</dbReference>
<name>A0A1I0B666_9FIRM</name>